<organism evidence="2 3">
    <name type="scientific">Virgisporangium aurantiacum</name>
    <dbReference type="NCBI Taxonomy" id="175570"/>
    <lineage>
        <taxon>Bacteria</taxon>
        <taxon>Bacillati</taxon>
        <taxon>Actinomycetota</taxon>
        <taxon>Actinomycetes</taxon>
        <taxon>Micromonosporales</taxon>
        <taxon>Micromonosporaceae</taxon>
        <taxon>Virgisporangium</taxon>
    </lineage>
</organism>
<dbReference type="Proteomes" id="UP000612585">
    <property type="component" value="Unassembled WGS sequence"/>
</dbReference>
<sequence>MLGRLKKALVCATLTASAIGWFAAPAQAAPARPEYFKNQCDSGRACILLRGVASTWWNADHCGDNGIHDYYQLAVANGNPFRVYYDNGTSVYVPAWEQRGLDRNYLVVGMRVYC</sequence>
<evidence type="ECO:0000313" key="2">
    <source>
        <dbReference type="EMBL" id="GIJ62349.1"/>
    </source>
</evidence>
<feature type="chain" id="PRO_5035226264" description="Peptidase inhibitor family I36" evidence="1">
    <location>
        <begin position="29"/>
        <end position="114"/>
    </location>
</feature>
<evidence type="ECO:0000313" key="3">
    <source>
        <dbReference type="Proteomes" id="UP000612585"/>
    </source>
</evidence>
<comment type="caution">
    <text evidence="2">The sequence shown here is derived from an EMBL/GenBank/DDBJ whole genome shotgun (WGS) entry which is preliminary data.</text>
</comment>
<dbReference type="EMBL" id="BOPG01000077">
    <property type="protein sequence ID" value="GIJ62349.1"/>
    <property type="molecule type" value="Genomic_DNA"/>
</dbReference>
<reference evidence="2" key="1">
    <citation type="submission" date="2021-01" db="EMBL/GenBank/DDBJ databases">
        <title>Whole genome shotgun sequence of Virgisporangium aurantiacum NBRC 16421.</title>
        <authorList>
            <person name="Komaki H."/>
            <person name="Tamura T."/>
        </authorList>
    </citation>
    <scope>NUCLEOTIDE SEQUENCE</scope>
    <source>
        <strain evidence="2">NBRC 16421</strain>
    </source>
</reference>
<proteinExistence type="predicted"/>
<dbReference type="AlphaFoldDB" id="A0A8J4E5P8"/>
<keyword evidence="3" id="KW-1185">Reference proteome</keyword>
<gene>
    <name evidence="2" type="ORF">Vau01_098650</name>
</gene>
<evidence type="ECO:0000256" key="1">
    <source>
        <dbReference type="SAM" id="SignalP"/>
    </source>
</evidence>
<keyword evidence="1" id="KW-0732">Signal</keyword>
<accession>A0A8J4E5P8</accession>
<protein>
    <recommendedName>
        <fullName evidence="4">Peptidase inhibitor family I36</fullName>
    </recommendedName>
</protein>
<dbReference type="RefSeq" id="WP_204007942.1">
    <property type="nucleotide sequence ID" value="NZ_BOPG01000077.1"/>
</dbReference>
<name>A0A8J4E5P8_9ACTN</name>
<evidence type="ECO:0008006" key="4">
    <source>
        <dbReference type="Google" id="ProtNLM"/>
    </source>
</evidence>
<feature type="signal peptide" evidence="1">
    <location>
        <begin position="1"/>
        <end position="28"/>
    </location>
</feature>